<dbReference type="InterPro" id="IPR021466">
    <property type="entry name" value="Put_rhamnosyl_transferase"/>
</dbReference>
<organism evidence="1 2">
    <name type="scientific">Nocardioides zeae</name>
    <dbReference type="NCBI Taxonomy" id="1457234"/>
    <lineage>
        <taxon>Bacteria</taxon>
        <taxon>Bacillati</taxon>
        <taxon>Actinomycetota</taxon>
        <taxon>Actinomycetes</taxon>
        <taxon>Propionibacteriales</taxon>
        <taxon>Nocardioidaceae</taxon>
        <taxon>Nocardioides</taxon>
    </lineage>
</organism>
<evidence type="ECO:0000313" key="1">
    <source>
        <dbReference type="EMBL" id="NEN80138.1"/>
    </source>
</evidence>
<dbReference type="AlphaFoldDB" id="A0A6P0HN97"/>
<keyword evidence="2" id="KW-1185">Reference proteome</keyword>
<comment type="caution">
    <text evidence="1">The sequence shown here is derived from an EMBL/GenBank/DDBJ whole genome shotgun (WGS) entry which is preliminary data.</text>
</comment>
<dbReference type="Proteomes" id="UP000468687">
    <property type="component" value="Unassembled WGS sequence"/>
</dbReference>
<evidence type="ECO:0000313" key="2">
    <source>
        <dbReference type="Proteomes" id="UP000468687"/>
    </source>
</evidence>
<accession>A0A6P0HN97</accession>
<dbReference type="Pfam" id="PF11316">
    <property type="entry name" value="Rhamno_transf"/>
    <property type="match status" value="1"/>
</dbReference>
<sequence length="279" mass="31605">MIEPHSRLAAPIDLLLLTRFNVKRRGRTAGDPWLRERVRHFTRVCLPSVVGQTEPPTGWLVFFDSSSPTWLRDLAHELGDGTFEPVWLPGEVPMSVYAEHVRRHSDGPWVATTRLDNDDALARDFVARTRAALRPTEEFLNFASGLQVTAEGTVHRLRDPSNAFLTRTERRADATTVYAVRHPRAGEVAPVRQLEGPPMWIQHIHGDNLVNAVHGIRVSPTALERFDVRLDARPIGALALLLARIRDVARVVRRLVARPARLRWAWRVLRSRLTPSRPG</sequence>
<dbReference type="EMBL" id="JAAGXA010000015">
    <property type="protein sequence ID" value="NEN80138.1"/>
    <property type="molecule type" value="Genomic_DNA"/>
</dbReference>
<name>A0A6P0HN97_9ACTN</name>
<proteinExistence type="predicted"/>
<evidence type="ECO:0008006" key="3">
    <source>
        <dbReference type="Google" id="ProtNLM"/>
    </source>
</evidence>
<gene>
    <name evidence="1" type="ORF">G3T38_17900</name>
</gene>
<dbReference type="RefSeq" id="WP_163773818.1">
    <property type="nucleotide sequence ID" value="NZ_JAAGXA010000015.1"/>
</dbReference>
<reference evidence="1 2" key="1">
    <citation type="journal article" date="2014" name="Int. J. Syst. Evol. Microbiol.">
        <title>Nocardioides zeae sp. nov., isolated from the stem of Zea mays.</title>
        <authorList>
            <person name="Glaeser S.P."/>
            <person name="McInroy J.A."/>
            <person name="Busse H.J."/>
            <person name="Kampfer P."/>
        </authorList>
    </citation>
    <scope>NUCLEOTIDE SEQUENCE [LARGE SCALE GENOMIC DNA]</scope>
    <source>
        <strain evidence="1 2">JCM 30728</strain>
    </source>
</reference>
<protein>
    <recommendedName>
        <fullName evidence="3">Rhamnosyltransferase</fullName>
    </recommendedName>
</protein>